<keyword evidence="3" id="KW-1185">Reference proteome</keyword>
<dbReference type="Proteomes" id="UP000054485">
    <property type="component" value="Unassembled WGS sequence"/>
</dbReference>
<dbReference type="OrthoDB" id="2639558at2759"/>
<organism evidence="2 3">
    <name type="scientific">Suillus luteus UH-Slu-Lm8-n1</name>
    <dbReference type="NCBI Taxonomy" id="930992"/>
    <lineage>
        <taxon>Eukaryota</taxon>
        <taxon>Fungi</taxon>
        <taxon>Dikarya</taxon>
        <taxon>Basidiomycota</taxon>
        <taxon>Agaricomycotina</taxon>
        <taxon>Agaricomycetes</taxon>
        <taxon>Agaricomycetidae</taxon>
        <taxon>Boletales</taxon>
        <taxon>Suillineae</taxon>
        <taxon>Suillaceae</taxon>
        <taxon>Suillus</taxon>
    </lineage>
</organism>
<dbReference type="InParanoid" id="A0A0D0AMM0"/>
<evidence type="ECO:0000313" key="2">
    <source>
        <dbReference type="EMBL" id="KIK39334.1"/>
    </source>
</evidence>
<feature type="region of interest" description="Disordered" evidence="1">
    <location>
        <begin position="131"/>
        <end position="156"/>
    </location>
</feature>
<feature type="region of interest" description="Disordered" evidence="1">
    <location>
        <begin position="440"/>
        <end position="469"/>
    </location>
</feature>
<feature type="region of interest" description="Disordered" evidence="1">
    <location>
        <begin position="32"/>
        <end position="65"/>
    </location>
</feature>
<reference evidence="2 3" key="1">
    <citation type="submission" date="2014-04" db="EMBL/GenBank/DDBJ databases">
        <authorList>
            <consortium name="DOE Joint Genome Institute"/>
            <person name="Kuo A."/>
            <person name="Ruytinx J."/>
            <person name="Rineau F."/>
            <person name="Colpaert J."/>
            <person name="Kohler A."/>
            <person name="Nagy L.G."/>
            <person name="Floudas D."/>
            <person name="Copeland A."/>
            <person name="Barry K.W."/>
            <person name="Cichocki N."/>
            <person name="Veneault-Fourrey C."/>
            <person name="LaButti K."/>
            <person name="Lindquist E.A."/>
            <person name="Lipzen A."/>
            <person name="Lundell T."/>
            <person name="Morin E."/>
            <person name="Murat C."/>
            <person name="Sun H."/>
            <person name="Tunlid A."/>
            <person name="Henrissat B."/>
            <person name="Grigoriev I.V."/>
            <person name="Hibbett D.S."/>
            <person name="Martin F."/>
            <person name="Nordberg H.P."/>
            <person name="Cantor M.N."/>
            <person name="Hua S.X."/>
        </authorList>
    </citation>
    <scope>NUCLEOTIDE SEQUENCE [LARGE SCALE GENOMIC DNA]</scope>
    <source>
        <strain evidence="2 3">UH-Slu-Lm8-n1</strain>
    </source>
</reference>
<sequence>MSSLRSVRQSVLEFVWISPTAMFQHTLGMQRRPDGAAAGAPAEKPVGTAQGVQNTNPHPVPSSPLVPINDPFMDTVPDNCYGGFNLLGLGLYGEGLSGGQGRGHEMYDFGGSQHNAPGLNQMHSHQFDQPPSGGYNPHMMPYSDPRSRGHSVPPATPMMGDHHSLRGYSVPLTPSMPHTPIMQPNDSMNHIIQRSFQQLLTEIQQINARLTGVESSNQIILGNQQALNECMQELQESLDATMASGVAKSTAGKKNISNQHPALKPIIQPIFFELCGIDMKTACTDRTELLAKNLPLANGDAYETVDGIHVWRLHWAGKIDDKSLRNDARKKGEMKDEDYDRTVISTIAKSYWQNLSQQIASHAANCRREAVPDFEKSHGHQGSVALIDTDYGSDYVSYDEGELSPDSVERRKDQSQGKGSRKVIGLEWRSSVVLDEIHRHRKSGEFKGGEQDGPAEPSAKRRKITKPKDVHKTTFEAHPSQMSSHLLKSGKSTVLFNTMVNAAWLNKHKEVKVVEGAEWLKDFRKSIREEDLAAEDKKYLDELEEWNTDEEDNGNEL</sequence>
<accession>A0A0D0AMM0</accession>
<evidence type="ECO:0000313" key="3">
    <source>
        <dbReference type="Proteomes" id="UP000054485"/>
    </source>
</evidence>
<protein>
    <submittedName>
        <fullName evidence="2">Uncharacterized protein</fullName>
    </submittedName>
</protein>
<evidence type="ECO:0000256" key="1">
    <source>
        <dbReference type="SAM" id="MobiDB-lite"/>
    </source>
</evidence>
<proteinExistence type="predicted"/>
<dbReference type="HOGENOM" id="CLU_489312_0_0_1"/>
<dbReference type="AlphaFoldDB" id="A0A0D0AMM0"/>
<dbReference type="EMBL" id="KN835347">
    <property type="protein sequence ID" value="KIK39334.1"/>
    <property type="molecule type" value="Genomic_DNA"/>
</dbReference>
<name>A0A0D0AMM0_9AGAM</name>
<gene>
    <name evidence="2" type="ORF">CY34DRAFT_108266</name>
</gene>
<reference evidence="3" key="2">
    <citation type="submission" date="2015-01" db="EMBL/GenBank/DDBJ databases">
        <title>Evolutionary Origins and Diversification of the Mycorrhizal Mutualists.</title>
        <authorList>
            <consortium name="DOE Joint Genome Institute"/>
            <consortium name="Mycorrhizal Genomics Consortium"/>
            <person name="Kohler A."/>
            <person name="Kuo A."/>
            <person name="Nagy L.G."/>
            <person name="Floudas D."/>
            <person name="Copeland A."/>
            <person name="Barry K.W."/>
            <person name="Cichocki N."/>
            <person name="Veneault-Fourrey C."/>
            <person name="LaButti K."/>
            <person name="Lindquist E.A."/>
            <person name="Lipzen A."/>
            <person name="Lundell T."/>
            <person name="Morin E."/>
            <person name="Murat C."/>
            <person name="Riley R."/>
            <person name="Ohm R."/>
            <person name="Sun H."/>
            <person name="Tunlid A."/>
            <person name="Henrissat B."/>
            <person name="Grigoriev I.V."/>
            <person name="Hibbett D.S."/>
            <person name="Martin F."/>
        </authorList>
    </citation>
    <scope>NUCLEOTIDE SEQUENCE [LARGE SCALE GENOMIC DNA]</scope>
    <source>
        <strain evidence="3">UH-Slu-Lm8-n1</strain>
    </source>
</reference>
<feature type="compositionally biased region" description="Basic and acidic residues" evidence="1">
    <location>
        <begin position="440"/>
        <end position="450"/>
    </location>
</feature>
<feature type="region of interest" description="Disordered" evidence="1">
    <location>
        <begin position="398"/>
        <end position="421"/>
    </location>
</feature>